<feature type="transmembrane region" description="Helical" evidence="6">
    <location>
        <begin position="87"/>
        <end position="107"/>
    </location>
</feature>
<evidence type="ECO:0000313" key="8">
    <source>
        <dbReference type="Proteomes" id="UP000307440"/>
    </source>
</evidence>
<dbReference type="Gene3D" id="6.10.110.10">
    <property type="match status" value="1"/>
</dbReference>
<dbReference type="OrthoDB" id="440424at2759"/>
<keyword evidence="8" id="KW-1185">Reference proteome</keyword>
<feature type="transmembrane region" description="Helical" evidence="6">
    <location>
        <begin position="53"/>
        <end position="75"/>
    </location>
</feature>
<keyword evidence="3 6" id="KW-0812">Transmembrane</keyword>
<feature type="transmembrane region" description="Helical" evidence="6">
    <location>
        <begin position="119"/>
        <end position="141"/>
    </location>
</feature>
<name>A0A5C3L705_COPMA</name>
<dbReference type="Proteomes" id="UP000307440">
    <property type="component" value="Unassembled WGS sequence"/>
</dbReference>
<evidence type="ECO:0000256" key="3">
    <source>
        <dbReference type="ARBA" id="ARBA00022692"/>
    </source>
</evidence>
<accession>A0A5C3L705</accession>
<dbReference type="InterPro" id="IPR038213">
    <property type="entry name" value="IFI6/IFI27-like_sf"/>
</dbReference>
<evidence type="ECO:0000256" key="2">
    <source>
        <dbReference type="ARBA" id="ARBA00007262"/>
    </source>
</evidence>
<evidence type="ECO:0000256" key="5">
    <source>
        <dbReference type="ARBA" id="ARBA00023136"/>
    </source>
</evidence>
<protein>
    <submittedName>
        <fullName evidence="7">Uncharacterized protein</fullName>
    </submittedName>
</protein>
<evidence type="ECO:0000256" key="4">
    <source>
        <dbReference type="ARBA" id="ARBA00022989"/>
    </source>
</evidence>
<gene>
    <name evidence="7" type="ORF">FA15DRAFT_665382</name>
</gene>
<dbReference type="STRING" id="230819.A0A5C3L705"/>
<reference evidence="7 8" key="1">
    <citation type="journal article" date="2019" name="Nat. Ecol. Evol.">
        <title>Megaphylogeny resolves global patterns of mushroom evolution.</title>
        <authorList>
            <person name="Varga T."/>
            <person name="Krizsan K."/>
            <person name="Foldi C."/>
            <person name="Dima B."/>
            <person name="Sanchez-Garcia M."/>
            <person name="Sanchez-Ramirez S."/>
            <person name="Szollosi G.J."/>
            <person name="Szarkandi J.G."/>
            <person name="Papp V."/>
            <person name="Albert L."/>
            <person name="Andreopoulos W."/>
            <person name="Angelini C."/>
            <person name="Antonin V."/>
            <person name="Barry K.W."/>
            <person name="Bougher N.L."/>
            <person name="Buchanan P."/>
            <person name="Buyck B."/>
            <person name="Bense V."/>
            <person name="Catcheside P."/>
            <person name="Chovatia M."/>
            <person name="Cooper J."/>
            <person name="Damon W."/>
            <person name="Desjardin D."/>
            <person name="Finy P."/>
            <person name="Geml J."/>
            <person name="Haridas S."/>
            <person name="Hughes K."/>
            <person name="Justo A."/>
            <person name="Karasinski D."/>
            <person name="Kautmanova I."/>
            <person name="Kiss B."/>
            <person name="Kocsube S."/>
            <person name="Kotiranta H."/>
            <person name="LaButti K.M."/>
            <person name="Lechner B.E."/>
            <person name="Liimatainen K."/>
            <person name="Lipzen A."/>
            <person name="Lukacs Z."/>
            <person name="Mihaltcheva S."/>
            <person name="Morgado L.N."/>
            <person name="Niskanen T."/>
            <person name="Noordeloos M.E."/>
            <person name="Ohm R.A."/>
            <person name="Ortiz-Santana B."/>
            <person name="Ovrebo C."/>
            <person name="Racz N."/>
            <person name="Riley R."/>
            <person name="Savchenko A."/>
            <person name="Shiryaev A."/>
            <person name="Soop K."/>
            <person name="Spirin V."/>
            <person name="Szebenyi C."/>
            <person name="Tomsovsky M."/>
            <person name="Tulloss R.E."/>
            <person name="Uehling J."/>
            <person name="Grigoriev I.V."/>
            <person name="Vagvolgyi C."/>
            <person name="Papp T."/>
            <person name="Martin F.M."/>
            <person name="Miettinen O."/>
            <person name="Hibbett D.S."/>
            <person name="Nagy L.G."/>
        </authorList>
    </citation>
    <scope>NUCLEOTIDE SEQUENCE [LARGE SCALE GENOMIC DNA]</scope>
    <source>
        <strain evidence="7 8">CBS 121175</strain>
    </source>
</reference>
<comment type="similarity">
    <text evidence="2">Belongs to the IFI6/IFI27 family.</text>
</comment>
<sequence length="145" mass="14888">MGLPTLAKIIRAVRGTAANVRHSAVVNFGAAVQHPWVVSARNRWPLSRRNTSILLGITLTVAGGYVLADPAVFAAGFRTGGVVAGSLASWIQSVIGIVPGGSPFSILQSWGATMAVPGVAAVIGGMSVVGIGIALTGWGIWQYLR</sequence>
<evidence type="ECO:0000256" key="1">
    <source>
        <dbReference type="ARBA" id="ARBA00004141"/>
    </source>
</evidence>
<evidence type="ECO:0000313" key="7">
    <source>
        <dbReference type="EMBL" id="TFK28422.1"/>
    </source>
</evidence>
<dbReference type="InterPro" id="IPR009311">
    <property type="entry name" value="IFI6/IFI27-like"/>
</dbReference>
<dbReference type="GO" id="GO:0016020">
    <property type="term" value="C:membrane"/>
    <property type="evidence" value="ECO:0007669"/>
    <property type="project" value="UniProtKB-SubCell"/>
</dbReference>
<evidence type="ECO:0000256" key="6">
    <source>
        <dbReference type="SAM" id="Phobius"/>
    </source>
</evidence>
<dbReference type="AlphaFoldDB" id="A0A5C3L705"/>
<organism evidence="7 8">
    <name type="scientific">Coprinopsis marcescibilis</name>
    <name type="common">Agaric fungus</name>
    <name type="synonym">Psathyrella marcescibilis</name>
    <dbReference type="NCBI Taxonomy" id="230819"/>
    <lineage>
        <taxon>Eukaryota</taxon>
        <taxon>Fungi</taxon>
        <taxon>Dikarya</taxon>
        <taxon>Basidiomycota</taxon>
        <taxon>Agaricomycotina</taxon>
        <taxon>Agaricomycetes</taxon>
        <taxon>Agaricomycetidae</taxon>
        <taxon>Agaricales</taxon>
        <taxon>Agaricineae</taxon>
        <taxon>Psathyrellaceae</taxon>
        <taxon>Coprinopsis</taxon>
    </lineage>
</organism>
<proteinExistence type="inferred from homology"/>
<dbReference type="EMBL" id="ML210156">
    <property type="protein sequence ID" value="TFK28422.1"/>
    <property type="molecule type" value="Genomic_DNA"/>
</dbReference>
<comment type="subcellular location">
    <subcellularLocation>
        <location evidence="1">Membrane</location>
        <topology evidence="1">Multi-pass membrane protein</topology>
    </subcellularLocation>
</comment>
<keyword evidence="4 6" id="KW-1133">Transmembrane helix</keyword>
<dbReference type="Pfam" id="PF06140">
    <property type="entry name" value="Ifi-6-16"/>
    <property type="match status" value="1"/>
</dbReference>
<keyword evidence="5 6" id="KW-0472">Membrane</keyword>